<dbReference type="InterPro" id="IPR054080">
    <property type="entry name" value="TPR1-like_2nd"/>
</dbReference>
<feature type="repeat" description="WD" evidence="3">
    <location>
        <begin position="562"/>
        <end position="588"/>
    </location>
</feature>
<organism evidence="6 7">
    <name type="scientific">Crucibulum laeve</name>
    <dbReference type="NCBI Taxonomy" id="68775"/>
    <lineage>
        <taxon>Eukaryota</taxon>
        <taxon>Fungi</taxon>
        <taxon>Dikarya</taxon>
        <taxon>Basidiomycota</taxon>
        <taxon>Agaricomycotina</taxon>
        <taxon>Agaricomycetes</taxon>
        <taxon>Agaricomycetidae</taxon>
        <taxon>Agaricales</taxon>
        <taxon>Agaricineae</taxon>
        <taxon>Nidulariaceae</taxon>
        <taxon>Crucibulum</taxon>
    </lineage>
</organism>
<dbReference type="Pfam" id="PF00400">
    <property type="entry name" value="WD40"/>
    <property type="match status" value="5"/>
</dbReference>
<evidence type="ECO:0000313" key="7">
    <source>
        <dbReference type="Proteomes" id="UP000308652"/>
    </source>
</evidence>
<dbReference type="Gene3D" id="2.130.10.10">
    <property type="entry name" value="YVTN repeat-like/Quinoprotein amine dehydrogenase"/>
    <property type="match status" value="1"/>
</dbReference>
<dbReference type="SMART" id="SM00668">
    <property type="entry name" value="CTLH"/>
    <property type="match status" value="1"/>
</dbReference>
<feature type="region of interest" description="Disordered" evidence="4">
    <location>
        <begin position="456"/>
        <end position="486"/>
    </location>
</feature>
<dbReference type="SMART" id="SM00320">
    <property type="entry name" value="WD40"/>
    <property type="match status" value="6"/>
</dbReference>
<dbReference type="CDD" id="cd00200">
    <property type="entry name" value="WD40"/>
    <property type="match status" value="1"/>
</dbReference>
<dbReference type="SUPFAM" id="SSF50978">
    <property type="entry name" value="WD40 repeat-like"/>
    <property type="match status" value="1"/>
</dbReference>
<keyword evidence="1 3" id="KW-0853">WD repeat</keyword>
<dbReference type="STRING" id="68775.A0A5C3MAB7"/>
<dbReference type="InterPro" id="IPR015943">
    <property type="entry name" value="WD40/YVTN_repeat-like_dom_sf"/>
</dbReference>
<feature type="domain" description="CTLH" evidence="5">
    <location>
        <begin position="120"/>
        <end position="177"/>
    </location>
</feature>
<evidence type="ECO:0000256" key="2">
    <source>
        <dbReference type="ARBA" id="ARBA00022737"/>
    </source>
</evidence>
<dbReference type="Pfam" id="PF23627">
    <property type="entry name" value="LisH_WDR26"/>
    <property type="match status" value="1"/>
</dbReference>
<accession>A0A5C3MAB7</accession>
<dbReference type="InterPro" id="IPR006595">
    <property type="entry name" value="CTLH_C"/>
</dbReference>
<keyword evidence="7" id="KW-1185">Reference proteome</keyword>
<name>A0A5C3MAB7_9AGAR</name>
<feature type="repeat" description="WD" evidence="3">
    <location>
        <begin position="594"/>
        <end position="623"/>
    </location>
</feature>
<dbReference type="PANTHER" id="PTHR22838">
    <property type="entry name" value="WD REPEAT PROTEIN 26-RELATED"/>
    <property type="match status" value="1"/>
</dbReference>
<gene>
    <name evidence="6" type="ORF">BDQ12DRAFT_695995</name>
</gene>
<dbReference type="InterPro" id="IPR036322">
    <property type="entry name" value="WD40_repeat_dom_sf"/>
</dbReference>
<dbReference type="Pfam" id="PF21889">
    <property type="entry name" value="TPR1-like_2nd"/>
    <property type="match status" value="1"/>
</dbReference>
<dbReference type="AlphaFoldDB" id="A0A5C3MAB7"/>
<dbReference type="OrthoDB" id="972532at2759"/>
<dbReference type="GO" id="GO:0043161">
    <property type="term" value="P:proteasome-mediated ubiquitin-dependent protein catabolic process"/>
    <property type="evidence" value="ECO:0007669"/>
    <property type="project" value="TreeGrafter"/>
</dbReference>
<dbReference type="PROSITE" id="PS50294">
    <property type="entry name" value="WD_REPEATS_REGION"/>
    <property type="match status" value="2"/>
</dbReference>
<feature type="compositionally biased region" description="Low complexity" evidence="4">
    <location>
        <begin position="468"/>
        <end position="486"/>
    </location>
</feature>
<reference evidence="6 7" key="1">
    <citation type="journal article" date="2019" name="Nat. Ecol. Evol.">
        <title>Megaphylogeny resolves global patterns of mushroom evolution.</title>
        <authorList>
            <person name="Varga T."/>
            <person name="Krizsan K."/>
            <person name="Foldi C."/>
            <person name="Dima B."/>
            <person name="Sanchez-Garcia M."/>
            <person name="Sanchez-Ramirez S."/>
            <person name="Szollosi G.J."/>
            <person name="Szarkandi J.G."/>
            <person name="Papp V."/>
            <person name="Albert L."/>
            <person name="Andreopoulos W."/>
            <person name="Angelini C."/>
            <person name="Antonin V."/>
            <person name="Barry K.W."/>
            <person name="Bougher N.L."/>
            <person name="Buchanan P."/>
            <person name="Buyck B."/>
            <person name="Bense V."/>
            <person name="Catcheside P."/>
            <person name="Chovatia M."/>
            <person name="Cooper J."/>
            <person name="Damon W."/>
            <person name="Desjardin D."/>
            <person name="Finy P."/>
            <person name="Geml J."/>
            <person name="Haridas S."/>
            <person name="Hughes K."/>
            <person name="Justo A."/>
            <person name="Karasinski D."/>
            <person name="Kautmanova I."/>
            <person name="Kiss B."/>
            <person name="Kocsube S."/>
            <person name="Kotiranta H."/>
            <person name="LaButti K.M."/>
            <person name="Lechner B.E."/>
            <person name="Liimatainen K."/>
            <person name="Lipzen A."/>
            <person name="Lukacs Z."/>
            <person name="Mihaltcheva S."/>
            <person name="Morgado L.N."/>
            <person name="Niskanen T."/>
            <person name="Noordeloos M.E."/>
            <person name="Ohm R.A."/>
            <person name="Ortiz-Santana B."/>
            <person name="Ovrebo C."/>
            <person name="Racz N."/>
            <person name="Riley R."/>
            <person name="Savchenko A."/>
            <person name="Shiryaev A."/>
            <person name="Soop K."/>
            <person name="Spirin V."/>
            <person name="Szebenyi C."/>
            <person name="Tomsovsky M."/>
            <person name="Tulloss R.E."/>
            <person name="Uehling J."/>
            <person name="Grigoriev I.V."/>
            <person name="Vagvolgyi C."/>
            <person name="Papp T."/>
            <person name="Martin F.M."/>
            <person name="Miettinen O."/>
            <person name="Hibbett D.S."/>
            <person name="Nagy L.G."/>
        </authorList>
    </citation>
    <scope>NUCLEOTIDE SEQUENCE [LARGE SCALE GENOMIC DNA]</scope>
    <source>
        <strain evidence="6 7">CBS 166.37</strain>
    </source>
</reference>
<dbReference type="Proteomes" id="UP000308652">
    <property type="component" value="Unassembled WGS sequence"/>
</dbReference>
<feature type="repeat" description="WD" evidence="3">
    <location>
        <begin position="388"/>
        <end position="420"/>
    </location>
</feature>
<protein>
    <submittedName>
        <fullName evidence="6">WD40-repeat-containing domain protein</fullName>
    </submittedName>
</protein>
<sequence length="672" mass="73901">MKLSDSDRSSALAIQPDMTAGPSSSVGLDGMEPMNGHTKGNGFTTVANGTSSSAVVLAMGNGVQKHGKTVAKVNLPGTSLYEDSFVDREEFVRLVIQSLRDVGYIESAATLEAESGYAMEIPEVEQFRQYILDGMWAKAEAALTRLGVEDEDSLWDAKFLISQQKYLELLEAKKMTAALHVLRNELAPLGVDSDQLHTLSSLIMCSEPEDLRKRASWDGASGKSRQDLLDNLHHYIPSSVMIPQRRFSTLLHQARAYQRQNCVYHNAPSDTETFSLYSDHQCDESDFPRITTTILEVHGDEVWNMEWSHDGLYLASASKDKTAIIWRAGSSPGSGSSSQDWKPHLILRDHPYAVGCLAWSLDDSVLLTSAENYIKMWNTKTGVCVGSLDQHTETVTALAWLPGGSGFISGGLDRKIIHWETNGQLRESWGTVAIRVTDLAVTPDFTRLIAVGMDVEPVNPPRNSGQPGETTNSAAGGNGAPPAKNSNRMIVFDLSTKETESSIPLEGELTSVKVSQNSQYALINHAPDEIHLWDLLMNRLARRYTGQRQGRHVIRSCFGGIDGNFVVSGSEDGNVYVWHRDTGVLLEVLSGHGEGSVNSVAWNPRNPRMFASCSDDHTIRIWESPVPQMMVYSPIHQPDYPLTFNGKGKGKTRQRWDGDGVDFGSGSETARM</sequence>
<evidence type="ECO:0000256" key="3">
    <source>
        <dbReference type="PROSITE-ProRule" id="PRU00221"/>
    </source>
</evidence>
<dbReference type="PROSITE" id="PS50897">
    <property type="entry name" value="CTLH"/>
    <property type="match status" value="1"/>
</dbReference>
<evidence type="ECO:0000256" key="4">
    <source>
        <dbReference type="SAM" id="MobiDB-lite"/>
    </source>
</evidence>
<feature type="region of interest" description="Disordered" evidence="4">
    <location>
        <begin position="1"/>
        <end position="24"/>
    </location>
</feature>
<dbReference type="EMBL" id="ML213592">
    <property type="protein sequence ID" value="TFK42349.1"/>
    <property type="molecule type" value="Genomic_DNA"/>
</dbReference>
<dbReference type="PROSITE" id="PS50082">
    <property type="entry name" value="WD_REPEATS_2"/>
    <property type="match status" value="4"/>
</dbReference>
<evidence type="ECO:0000313" key="6">
    <source>
        <dbReference type="EMBL" id="TFK42349.1"/>
    </source>
</evidence>
<evidence type="ECO:0000259" key="5">
    <source>
        <dbReference type="PROSITE" id="PS50897"/>
    </source>
</evidence>
<evidence type="ECO:0000256" key="1">
    <source>
        <dbReference type="ARBA" id="ARBA00022574"/>
    </source>
</evidence>
<dbReference type="InterPro" id="IPR001680">
    <property type="entry name" value="WD40_rpt"/>
</dbReference>
<dbReference type="PROSITE" id="PS50896">
    <property type="entry name" value="LISH"/>
    <property type="match status" value="1"/>
</dbReference>
<keyword evidence="2" id="KW-0677">Repeat</keyword>
<dbReference type="InterPro" id="IPR051350">
    <property type="entry name" value="WD_repeat-ST_regulator"/>
</dbReference>
<dbReference type="InterPro" id="IPR006594">
    <property type="entry name" value="LisH"/>
</dbReference>
<feature type="repeat" description="WD" evidence="3">
    <location>
        <begin position="295"/>
        <end position="326"/>
    </location>
</feature>
<feature type="region of interest" description="Disordered" evidence="4">
    <location>
        <begin position="646"/>
        <end position="672"/>
    </location>
</feature>
<dbReference type="PANTHER" id="PTHR22838:SF0">
    <property type="entry name" value="WD REPEAT-CONTAINING PROTEIN 26"/>
    <property type="match status" value="1"/>
</dbReference>
<proteinExistence type="predicted"/>
<dbReference type="GO" id="GO:0034657">
    <property type="term" value="C:GID complex"/>
    <property type="evidence" value="ECO:0007669"/>
    <property type="project" value="TreeGrafter"/>
</dbReference>